<keyword evidence="1" id="KW-1133">Transmembrane helix</keyword>
<reference evidence="2 3" key="1">
    <citation type="submission" date="2018-03" db="EMBL/GenBank/DDBJ databases">
        <title>The ancient ancestry and fast evolution of plastids.</title>
        <authorList>
            <person name="Moore K.R."/>
            <person name="Magnabosco C."/>
            <person name="Momper L."/>
            <person name="Gold D.A."/>
            <person name="Bosak T."/>
            <person name="Fournier G.P."/>
        </authorList>
    </citation>
    <scope>NUCLEOTIDE SEQUENCE [LARGE SCALE GENOMIC DNA]</scope>
    <source>
        <strain evidence="2 3">CCALA 016</strain>
    </source>
</reference>
<dbReference type="Pfam" id="PF04306">
    <property type="entry name" value="DUF456"/>
    <property type="match status" value="1"/>
</dbReference>
<protein>
    <submittedName>
        <fullName evidence="2">DUF456 domain-containing protein</fullName>
    </submittedName>
</protein>
<organism evidence="2 3">
    <name type="scientific">Aphanothece hegewaldii CCALA 016</name>
    <dbReference type="NCBI Taxonomy" id="2107694"/>
    <lineage>
        <taxon>Bacteria</taxon>
        <taxon>Bacillati</taxon>
        <taxon>Cyanobacteriota</taxon>
        <taxon>Cyanophyceae</taxon>
        <taxon>Oscillatoriophycideae</taxon>
        <taxon>Chroococcales</taxon>
        <taxon>Aphanothecaceae</taxon>
        <taxon>Aphanothece</taxon>
    </lineage>
</organism>
<sequence length="178" mass="18653">MGDDILYWVLIAVMMVGVLGALLPGLPSAIFIVGAILVWGFVKGFAVVTIPLVVTLVVLLLSTGVELLATYWGVKKIGASHWSQIGSIVGLFAGIFGLLPALPFGGPLIGILLGPIIGAFVGEFLYRKDLELSARLQLSLKVCIGIVVGSLIGNIIKTILTLGAVITFIIVTWPSLST</sequence>
<accession>A0A2T1LQT1</accession>
<evidence type="ECO:0000313" key="2">
    <source>
        <dbReference type="EMBL" id="PSF29362.1"/>
    </source>
</evidence>
<reference evidence="2 3" key="2">
    <citation type="submission" date="2018-03" db="EMBL/GenBank/DDBJ databases">
        <authorList>
            <person name="Keele B.F."/>
        </authorList>
    </citation>
    <scope>NUCLEOTIDE SEQUENCE [LARGE SCALE GENOMIC DNA]</scope>
    <source>
        <strain evidence="2 3">CCALA 016</strain>
    </source>
</reference>
<dbReference type="OrthoDB" id="428631at2"/>
<dbReference type="InterPro" id="IPR007403">
    <property type="entry name" value="DUF456"/>
</dbReference>
<evidence type="ECO:0000313" key="3">
    <source>
        <dbReference type="Proteomes" id="UP000239001"/>
    </source>
</evidence>
<feature type="transmembrane region" description="Helical" evidence="1">
    <location>
        <begin position="81"/>
        <end position="102"/>
    </location>
</feature>
<feature type="transmembrane region" description="Helical" evidence="1">
    <location>
        <begin position="108"/>
        <end position="126"/>
    </location>
</feature>
<dbReference type="PANTHER" id="PTHR39165:SF1">
    <property type="entry name" value="DUF456 DOMAIN-CONTAINING PROTEIN"/>
    <property type="match status" value="1"/>
</dbReference>
<comment type="caution">
    <text evidence="2">The sequence shown here is derived from an EMBL/GenBank/DDBJ whole genome shotgun (WGS) entry which is preliminary data.</text>
</comment>
<proteinExistence type="predicted"/>
<keyword evidence="3" id="KW-1185">Reference proteome</keyword>
<dbReference type="PANTHER" id="PTHR39165">
    <property type="entry name" value="IG HYPOTHETICAL 17883"/>
    <property type="match status" value="1"/>
</dbReference>
<keyword evidence="1" id="KW-0812">Transmembrane</keyword>
<feature type="transmembrane region" description="Helical" evidence="1">
    <location>
        <begin position="45"/>
        <end position="69"/>
    </location>
</feature>
<dbReference type="AlphaFoldDB" id="A0A2T1LQT1"/>
<dbReference type="EMBL" id="PXOH01000065">
    <property type="protein sequence ID" value="PSF29362.1"/>
    <property type="molecule type" value="Genomic_DNA"/>
</dbReference>
<keyword evidence="1" id="KW-0472">Membrane</keyword>
<name>A0A2T1LQT1_9CHRO</name>
<feature type="transmembrane region" description="Helical" evidence="1">
    <location>
        <begin position="7"/>
        <end position="39"/>
    </location>
</feature>
<feature type="transmembrane region" description="Helical" evidence="1">
    <location>
        <begin position="138"/>
        <end position="171"/>
    </location>
</feature>
<evidence type="ECO:0000256" key="1">
    <source>
        <dbReference type="SAM" id="Phobius"/>
    </source>
</evidence>
<gene>
    <name evidence="2" type="ORF">C7H19_24400</name>
</gene>
<dbReference type="Proteomes" id="UP000239001">
    <property type="component" value="Unassembled WGS sequence"/>
</dbReference>